<organism evidence="4 5">
    <name type="scientific">Constantimarinum furrinae</name>
    <dbReference type="NCBI Taxonomy" id="2562285"/>
    <lineage>
        <taxon>Bacteria</taxon>
        <taxon>Pseudomonadati</taxon>
        <taxon>Bacteroidota</taxon>
        <taxon>Flavobacteriia</taxon>
        <taxon>Flavobacteriales</taxon>
        <taxon>Flavobacteriaceae</taxon>
        <taxon>Altibacter/Constantimarinum group</taxon>
        <taxon>Constantimarinum</taxon>
    </lineage>
</organism>
<name>A0A7G8PR20_9FLAO</name>
<dbReference type="NCBIfam" id="TIGR04183">
    <property type="entry name" value="Por_Secre_tail"/>
    <property type="match status" value="1"/>
</dbReference>
<feature type="signal peptide" evidence="2">
    <location>
        <begin position="1"/>
        <end position="20"/>
    </location>
</feature>
<keyword evidence="1 2" id="KW-0732">Signal</keyword>
<gene>
    <name evidence="4" type="ORF">ALE3EI_0196</name>
</gene>
<evidence type="ECO:0000259" key="3">
    <source>
        <dbReference type="Pfam" id="PF18962"/>
    </source>
</evidence>
<reference evidence="4 5" key="1">
    <citation type="submission" date="2020-04" db="EMBL/GenBank/DDBJ databases">
        <title>Genome sequence of Altibacter aquimarinus strain ALE3EI.</title>
        <authorList>
            <person name="Oh H.-M."/>
            <person name="Jang D."/>
        </authorList>
    </citation>
    <scope>NUCLEOTIDE SEQUENCE [LARGE SCALE GENOMIC DNA]</scope>
    <source>
        <strain evidence="4 5">ALE3EI</strain>
    </source>
</reference>
<dbReference type="Pfam" id="PF18962">
    <property type="entry name" value="Por_Secre_tail"/>
    <property type="match status" value="1"/>
</dbReference>
<evidence type="ECO:0000313" key="4">
    <source>
        <dbReference type="EMBL" id="QNJ96786.1"/>
    </source>
</evidence>
<protein>
    <recommendedName>
        <fullName evidence="3">Secretion system C-terminal sorting domain-containing protein</fullName>
    </recommendedName>
</protein>
<keyword evidence="5" id="KW-1185">Reference proteome</keyword>
<evidence type="ECO:0000256" key="2">
    <source>
        <dbReference type="SAM" id="SignalP"/>
    </source>
</evidence>
<dbReference type="RefSeq" id="WP_186989946.1">
    <property type="nucleotide sequence ID" value="NZ_CP052909.1"/>
</dbReference>
<dbReference type="EMBL" id="CP052909">
    <property type="protein sequence ID" value="QNJ96786.1"/>
    <property type="molecule type" value="Genomic_DNA"/>
</dbReference>
<evidence type="ECO:0000256" key="1">
    <source>
        <dbReference type="ARBA" id="ARBA00022729"/>
    </source>
</evidence>
<feature type="domain" description="Secretion system C-terminal sorting" evidence="3">
    <location>
        <begin position="234"/>
        <end position="301"/>
    </location>
</feature>
<dbReference type="Proteomes" id="UP000515514">
    <property type="component" value="Chromosome"/>
</dbReference>
<proteinExistence type="predicted"/>
<feature type="chain" id="PRO_5028941120" description="Secretion system C-terminal sorting domain-containing protein" evidence="2">
    <location>
        <begin position="21"/>
        <end position="303"/>
    </location>
</feature>
<dbReference type="AlphaFoldDB" id="A0A7G8PR20"/>
<dbReference type="InterPro" id="IPR026444">
    <property type="entry name" value="Secre_tail"/>
</dbReference>
<accession>A0A7G8PR20</accession>
<evidence type="ECO:0000313" key="5">
    <source>
        <dbReference type="Proteomes" id="UP000515514"/>
    </source>
</evidence>
<sequence>MKKIYFLAIAALAFSFSVNAQLIDDDMEFYTLGEMGTQNPSVWTSWTNDGGAANDGFVVTDAQSNSGSKSLVAVGGEARDPLMLLGNQTTGDYTIRWEFYIPSGKEGYFNIQGEIPATGTPLSGVWNSGDIYFNEAAGNPGGVTDTNGDLTMLSFNHDEWFTVELYVDVDALTYQMTIGGVTSPAIPFQGTGDTTLGGLNFYPGSASSEFYVDDAYYVEGTLANEDFNTVQVSVYPNPVKDVLNISSIEAVNAVTVYDVLGKVVLQAQPNAVSPSINMSALSSGAYLVQVKIGNATKTIKVVK</sequence>
<dbReference type="KEGG" id="alti:ALE3EI_0196"/>